<dbReference type="SUPFAM" id="SSF56784">
    <property type="entry name" value="HAD-like"/>
    <property type="match status" value="1"/>
</dbReference>
<dbReference type="Proteomes" id="UP000323142">
    <property type="component" value="Unassembled WGS sequence"/>
</dbReference>
<dbReference type="SFLD" id="SFLDG01129">
    <property type="entry name" value="C1.5:_HAD__Beta-PGM__Phosphata"/>
    <property type="match status" value="1"/>
</dbReference>
<dbReference type="NCBIfam" id="TIGR01509">
    <property type="entry name" value="HAD-SF-IA-v3"/>
    <property type="match status" value="1"/>
</dbReference>
<name>A0A5B2VE25_9HYPH</name>
<reference evidence="1 2" key="2">
    <citation type="submission" date="2019-09" db="EMBL/GenBank/DDBJ databases">
        <authorList>
            <person name="Jin C."/>
        </authorList>
    </citation>
    <scope>NUCLEOTIDE SEQUENCE [LARGE SCALE GENOMIC DNA]</scope>
    <source>
        <strain evidence="1 2">BN140002</strain>
    </source>
</reference>
<dbReference type="Gene3D" id="1.10.150.240">
    <property type="entry name" value="Putative phosphatase, domain 2"/>
    <property type="match status" value="1"/>
</dbReference>
<accession>A0A5B2VE25</accession>
<dbReference type="OrthoDB" id="9793014at2"/>
<sequence>MPPHPKAVIFDVDGTLIDTVDLHAEAWVEALRHFGVEVPFEDMRLQIGKGGDQLLLGLLPPDRIERDAERIQHFRTDLFARDYMHKAEAFPGVRELFEHIRATGRRAVLASSGKADEVERYKEIAGIADLVDDATSSDDAERSKPYPDIFQAALARLRDVEPGEAVVVGDTPYDAEAARKAGVRSVGVLCGGFPEEALRSAGCIAVYRDPADLLRRFDETPLAGMLP</sequence>
<dbReference type="InterPro" id="IPR050155">
    <property type="entry name" value="HAD-like_hydrolase_sf"/>
</dbReference>
<protein>
    <submittedName>
        <fullName evidence="1">HAD family hydrolase</fullName>
    </submittedName>
</protein>
<evidence type="ECO:0000313" key="2">
    <source>
        <dbReference type="Proteomes" id="UP000323142"/>
    </source>
</evidence>
<dbReference type="SFLD" id="SFLDG01135">
    <property type="entry name" value="C1.5.6:_HAD__Beta-PGM__Phospha"/>
    <property type="match status" value="1"/>
</dbReference>
<dbReference type="AlphaFoldDB" id="A0A5B2VE25"/>
<dbReference type="EMBL" id="VUOA01000018">
    <property type="protein sequence ID" value="KAA2237783.1"/>
    <property type="molecule type" value="Genomic_DNA"/>
</dbReference>
<keyword evidence="2" id="KW-1185">Reference proteome</keyword>
<dbReference type="NCBIfam" id="TIGR01549">
    <property type="entry name" value="HAD-SF-IA-v1"/>
    <property type="match status" value="1"/>
</dbReference>
<dbReference type="GO" id="GO:0006281">
    <property type="term" value="P:DNA repair"/>
    <property type="evidence" value="ECO:0007669"/>
    <property type="project" value="TreeGrafter"/>
</dbReference>
<dbReference type="InterPro" id="IPR006439">
    <property type="entry name" value="HAD-SF_hydro_IA"/>
</dbReference>
<dbReference type="SFLD" id="SFLDS00003">
    <property type="entry name" value="Haloacid_Dehalogenase"/>
    <property type="match status" value="1"/>
</dbReference>
<comment type="caution">
    <text evidence="1">The sequence shown here is derived from an EMBL/GenBank/DDBJ whole genome shotgun (WGS) entry which is preliminary data.</text>
</comment>
<reference evidence="1 2" key="1">
    <citation type="submission" date="2019-09" db="EMBL/GenBank/DDBJ databases">
        <title>Salinarimonas rosea gen. nov., sp. nov., a new member of the a-2 subgroup of the Proteobacteria.</title>
        <authorList>
            <person name="Liu J."/>
        </authorList>
    </citation>
    <scope>NUCLEOTIDE SEQUENCE [LARGE SCALE GENOMIC DNA]</scope>
    <source>
        <strain evidence="1 2">BN140002</strain>
    </source>
</reference>
<proteinExistence type="predicted"/>
<keyword evidence="1" id="KW-0378">Hydrolase</keyword>
<dbReference type="Pfam" id="PF00702">
    <property type="entry name" value="Hydrolase"/>
    <property type="match status" value="1"/>
</dbReference>
<dbReference type="RefSeq" id="WP_149816772.1">
    <property type="nucleotide sequence ID" value="NZ_VUOA01000018.1"/>
</dbReference>
<dbReference type="PANTHER" id="PTHR43434">
    <property type="entry name" value="PHOSPHOGLYCOLATE PHOSPHATASE"/>
    <property type="match status" value="1"/>
</dbReference>
<dbReference type="InterPro" id="IPR036412">
    <property type="entry name" value="HAD-like_sf"/>
</dbReference>
<dbReference type="Gene3D" id="3.40.50.1000">
    <property type="entry name" value="HAD superfamily/HAD-like"/>
    <property type="match status" value="1"/>
</dbReference>
<dbReference type="PANTHER" id="PTHR43434:SF16">
    <property type="entry name" value="BLL8046 PROTEIN"/>
    <property type="match status" value="1"/>
</dbReference>
<dbReference type="InterPro" id="IPR023214">
    <property type="entry name" value="HAD_sf"/>
</dbReference>
<dbReference type="InterPro" id="IPR023198">
    <property type="entry name" value="PGP-like_dom2"/>
</dbReference>
<evidence type="ECO:0000313" key="1">
    <source>
        <dbReference type="EMBL" id="KAA2237783.1"/>
    </source>
</evidence>
<dbReference type="GO" id="GO:0008967">
    <property type="term" value="F:phosphoglycolate phosphatase activity"/>
    <property type="evidence" value="ECO:0007669"/>
    <property type="project" value="TreeGrafter"/>
</dbReference>
<organism evidence="1 2">
    <name type="scientific">Salinarimonas soli</name>
    <dbReference type="NCBI Taxonomy" id="1638099"/>
    <lineage>
        <taxon>Bacteria</taxon>
        <taxon>Pseudomonadati</taxon>
        <taxon>Pseudomonadota</taxon>
        <taxon>Alphaproteobacteria</taxon>
        <taxon>Hyphomicrobiales</taxon>
        <taxon>Salinarimonadaceae</taxon>
        <taxon>Salinarimonas</taxon>
    </lineage>
</organism>
<dbReference type="GO" id="GO:0005829">
    <property type="term" value="C:cytosol"/>
    <property type="evidence" value="ECO:0007669"/>
    <property type="project" value="TreeGrafter"/>
</dbReference>
<gene>
    <name evidence="1" type="ORF">F0L46_08900</name>
</gene>